<evidence type="ECO:0000256" key="1">
    <source>
        <dbReference type="SAM" id="SignalP"/>
    </source>
</evidence>
<comment type="caution">
    <text evidence="2">The sequence shown here is derived from an EMBL/GenBank/DDBJ whole genome shotgun (WGS) entry which is preliminary data.</text>
</comment>
<accession>A0A437R961</accession>
<organism evidence="2 3">
    <name type="scientific">Rubrivivax rivuli</name>
    <dbReference type="NCBI Taxonomy" id="1862385"/>
    <lineage>
        <taxon>Bacteria</taxon>
        <taxon>Pseudomonadati</taxon>
        <taxon>Pseudomonadota</taxon>
        <taxon>Betaproteobacteria</taxon>
        <taxon>Burkholderiales</taxon>
        <taxon>Sphaerotilaceae</taxon>
        <taxon>Rubrivivax</taxon>
    </lineage>
</organism>
<gene>
    <name evidence="2" type="ORF">EOE66_20440</name>
</gene>
<feature type="chain" id="PRO_5019190353" description="Secreted protein" evidence="1">
    <location>
        <begin position="34"/>
        <end position="125"/>
    </location>
</feature>
<reference evidence="2 3" key="1">
    <citation type="submission" date="2019-01" db="EMBL/GenBank/DDBJ databases">
        <authorList>
            <person name="Chen W.-M."/>
        </authorList>
    </citation>
    <scope>NUCLEOTIDE SEQUENCE [LARGE SCALE GENOMIC DNA]</scope>
    <source>
        <strain evidence="2 3">KYPY4</strain>
    </source>
</reference>
<evidence type="ECO:0000313" key="2">
    <source>
        <dbReference type="EMBL" id="RVU43319.1"/>
    </source>
</evidence>
<keyword evidence="1" id="KW-0732">Signal</keyword>
<dbReference type="OrthoDB" id="8913641at2"/>
<dbReference type="AlphaFoldDB" id="A0A437R961"/>
<feature type="signal peptide" evidence="1">
    <location>
        <begin position="1"/>
        <end position="33"/>
    </location>
</feature>
<evidence type="ECO:0000313" key="3">
    <source>
        <dbReference type="Proteomes" id="UP000285575"/>
    </source>
</evidence>
<protein>
    <recommendedName>
        <fullName evidence="4">Secreted protein</fullName>
    </recommendedName>
</protein>
<keyword evidence="3" id="KW-1185">Reference proteome</keyword>
<dbReference type="RefSeq" id="WP_128230604.1">
    <property type="nucleotide sequence ID" value="NZ_SACR01000007.1"/>
</dbReference>
<proteinExistence type="predicted"/>
<sequence length="125" mass="13111">MNKPWVRMPLLQAALLPLAAAAALMTIHPAALAAPEAACTVKSRSDRVVVMICPPSATPAVMKAAGEAACKGKTGGCNAWIWDDAAKAPPKAPAIDTDMPKTTTGNARAVWLHDSQNLMEVRKAR</sequence>
<evidence type="ECO:0008006" key="4">
    <source>
        <dbReference type="Google" id="ProtNLM"/>
    </source>
</evidence>
<dbReference type="EMBL" id="SACR01000007">
    <property type="protein sequence ID" value="RVU43319.1"/>
    <property type="molecule type" value="Genomic_DNA"/>
</dbReference>
<name>A0A437R961_9BURK</name>
<dbReference type="Proteomes" id="UP000285575">
    <property type="component" value="Unassembled WGS sequence"/>
</dbReference>